<gene>
    <name evidence="34" type="ORF">PECUL_23A016119</name>
</gene>
<evidence type="ECO:0000256" key="9">
    <source>
        <dbReference type="ARBA" id="ARBA00022964"/>
    </source>
</evidence>
<evidence type="ECO:0000256" key="30">
    <source>
        <dbReference type="RuleBase" id="RU003799"/>
    </source>
</evidence>
<dbReference type="InterPro" id="IPR017441">
    <property type="entry name" value="Protein_kinase_ATP_BS"/>
</dbReference>
<evidence type="ECO:0000259" key="32">
    <source>
        <dbReference type="PROSITE" id="PS50011"/>
    </source>
</evidence>
<dbReference type="PROSITE" id="PS51285">
    <property type="entry name" value="AGC_KINASE_CTER"/>
    <property type="match status" value="1"/>
</dbReference>
<keyword evidence="35" id="KW-1185">Reference proteome</keyword>
<dbReference type="GO" id="GO:0005524">
    <property type="term" value="F:ATP binding"/>
    <property type="evidence" value="ECO:0007669"/>
    <property type="project" value="UniProtKB-UniRule"/>
</dbReference>
<dbReference type="GO" id="GO:0004674">
    <property type="term" value="F:protein serine/threonine kinase activity"/>
    <property type="evidence" value="ECO:0007669"/>
    <property type="project" value="UniProtKB-KW"/>
</dbReference>
<evidence type="ECO:0000256" key="28">
    <source>
        <dbReference type="PIRSR" id="PIRSR604294-1"/>
    </source>
</evidence>
<dbReference type="EC" id="1.13.11.71" evidence="16"/>
<evidence type="ECO:0000256" key="31">
    <source>
        <dbReference type="SAM" id="MobiDB-lite"/>
    </source>
</evidence>
<dbReference type="PANTHER" id="PTHR10543">
    <property type="entry name" value="BETA-CAROTENE DIOXYGENASE"/>
    <property type="match status" value="1"/>
</dbReference>
<feature type="binding site" evidence="28">
    <location>
        <position position="336"/>
    </location>
    <ligand>
        <name>Fe cation</name>
        <dbReference type="ChEBI" id="CHEBI:24875"/>
        <note>catalytic</note>
    </ligand>
</feature>
<organism evidence="34 35">
    <name type="scientific">Pelobates cultripes</name>
    <name type="common">Western spadefoot toad</name>
    <dbReference type="NCBI Taxonomy" id="61616"/>
    <lineage>
        <taxon>Eukaryota</taxon>
        <taxon>Metazoa</taxon>
        <taxon>Chordata</taxon>
        <taxon>Craniata</taxon>
        <taxon>Vertebrata</taxon>
        <taxon>Euteleostomi</taxon>
        <taxon>Amphibia</taxon>
        <taxon>Batrachia</taxon>
        <taxon>Anura</taxon>
        <taxon>Pelobatoidea</taxon>
        <taxon>Pelobatidae</taxon>
        <taxon>Pelobates</taxon>
    </lineage>
</organism>
<evidence type="ECO:0000256" key="4">
    <source>
        <dbReference type="ARBA" id="ARBA00022679"/>
    </source>
</evidence>
<keyword evidence="13" id="KW-0496">Mitochondrion</keyword>
<dbReference type="SMART" id="SM00220">
    <property type="entry name" value="S_TKc"/>
    <property type="match status" value="1"/>
</dbReference>
<keyword evidence="7" id="KW-0418">Kinase</keyword>
<feature type="binding site" evidence="28">
    <location>
        <position position="205"/>
    </location>
    <ligand>
        <name>Fe cation</name>
        <dbReference type="ChEBI" id="CHEBI:24875"/>
        <note>catalytic</note>
    </ligand>
</feature>
<keyword evidence="11 28" id="KW-0408">Iron</keyword>
<dbReference type="GO" id="GO:0016121">
    <property type="term" value="P:carotene catabolic process"/>
    <property type="evidence" value="ECO:0007669"/>
    <property type="project" value="TreeGrafter"/>
</dbReference>
<evidence type="ECO:0000256" key="24">
    <source>
        <dbReference type="ARBA" id="ARBA00048862"/>
    </source>
</evidence>
<keyword evidence="9" id="KW-0223">Dioxygenase</keyword>
<evidence type="ECO:0000256" key="25">
    <source>
        <dbReference type="ARBA" id="ARBA00049156"/>
    </source>
</evidence>
<evidence type="ECO:0000259" key="33">
    <source>
        <dbReference type="PROSITE" id="PS51285"/>
    </source>
</evidence>
<dbReference type="EMBL" id="OW240921">
    <property type="protein sequence ID" value="CAH2320157.1"/>
    <property type="molecule type" value="Genomic_DNA"/>
</dbReference>
<evidence type="ECO:0000256" key="19">
    <source>
        <dbReference type="ARBA" id="ARBA00047577"/>
    </source>
</evidence>
<dbReference type="GO" id="GO:0003834">
    <property type="term" value="F:beta-carotene 15,15'-dioxygenase activity"/>
    <property type="evidence" value="ECO:0007669"/>
    <property type="project" value="TreeGrafter"/>
</dbReference>
<feature type="domain" description="AGC-kinase C-terminal" evidence="33">
    <location>
        <begin position="806"/>
        <end position="876"/>
    </location>
</feature>
<dbReference type="GO" id="GO:0010436">
    <property type="term" value="F:carotenoid dioxygenase activity"/>
    <property type="evidence" value="ECO:0007669"/>
    <property type="project" value="TreeGrafter"/>
</dbReference>
<reference evidence="34" key="1">
    <citation type="submission" date="2022-03" db="EMBL/GenBank/DDBJ databases">
        <authorList>
            <person name="Alioto T."/>
            <person name="Alioto T."/>
            <person name="Gomez Garrido J."/>
        </authorList>
    </citation>
    <scope>NUCLEOTIDE SEQUENCE</scope>
</reference>
<dbReference type="InterPro" id="IPR000961">
    <property type="entry name" value="AGC-kinase_C"/>
</dbReference>
<comment type="subcellular location">
    <subcellularLocation>
        <location evidence="1">Mitochondrion</location>
    </subcellularLocation>
</comment>
<evidence type="ECO:0000256" key="21">
    <source>
        <dbReference type="ARBA" id="ARBA00047865"/>
    </source>
</evidence>
<keyword evidence="12" id="KW-0443">Lipid metabolism</keyword>
<comment type="catalytic activity">
    <reaction evidence="15">
        <text>(3R,6R)-3-hydroxy-10'-apo-alpha-carotenal + O2 = (3R,6R)-hydroxy-alpha-ionone + 4,9-dimethyldodeca-2,4,6,8,10-pentaenedial</text>
        <dbReference type="Rhea" id="RHEA:68436"/>
        <dbReference type="ChEBI" id="CHEBI:15379"/>
        <dbReference type="ChEBI" id="CHEBI:53171"/>
        <dbReference type="ChEBI" id="CHEBI:177903"/>
        <dbReference type="ChEBI" id="CHEBI:177904"/>
    </reaction>
    <physiologicalReaction direction="left-to-right" evidence="15">
        <dbReference type="Rhea" id="RHEA:68437"/>
    </physiologicalReaction>
</comment>
<keyword evidence="4" id="KW-0808">Transferase</keyword>
<evidence type="ECO:0000256" key="13">
    <source>
        <dbReference type="ARBA" id="ARBA00023128"/>
    </source>
</evidence>
<feature type="binding site" evidence="28">
    <location>
        <position position="265"/>
    </location>
    <ligand>
        <name>Fe cation</name>
        <dbReference type="ChEBI" id="CHEBI:24875"/>
        <note>catalytic</note>
    </ligand>
</feature>
<dbReference type="PANTHER" id="PTHR10543:SF122">
    <property type="entry name" value="CAROTENOID-CLEAVING DIOXYGENASE, MITOCHONDRIAL"/>
    <property type="match status" value="1"/>
</dbReference>
<comment type="catalytic activity">
    <reaction evidence="27">
        <text>13-cis-lycopene + O2 = 13-cis-10'-apo-lycopenal + (3E,5E)-6,10-dimethylundeca-3,5,9-trien-2-one</text>
        <dbReference type="Rhea" id="RHEA:68448"/>
        <dbReference type="ChEBI" id="CHEBI:15379"/>
        <dbReference type="ChEBI" id="CHEBI:67207"/>
        <dbReference type="ChEBI" id="CHEBI:177907"/>
        <dbReference type="ChEBI" id="CHEBI:177908"/>
    </reaction>
    <physiologicalReaction direction="left-to-right" evidence="27">
        <dbReference type="Rhea" id="RHEA:68449"/>
    </physiologicalReaction>
</comment>
<comment type="cofactor">
    <cofactor evidence="28">
        <name>Fe(2+)</name>
        <dbReference type="ChEBI" id="CHEBI:29033"/>
    </cofactor>
    <text evidence="28">Binds 1 Fe(2+) ion per subunit.</text>
</comment>
<evidence type="ECO:0000256" key="12">
    <source>
        <dbReference type="ARBA" id="ARBA00023098"/>
    </source>
</evidence>
<comment type="function">
    <text evidence="18">Broad specificity mitochondrial dioxygenase that mediates the asymmetric oxidative cleavage of carotenoids. Cleaves carotenes (pure hydrocarbon carotenoids) such as all-trans-beta-carotene and lycopene as well as xanthophylls (oxygenated carotenoids) such as zeaxanthin, lutein and beta-cryptoxanthin at both the 9,10 and the 9',10' carbon-carbon double bond. Through its function in carotenoids metabolism regulates oxidative stress and the production of important signaling molecules.</text>
</comment>
<evidence type="ECO:0000256" key="26">
    <source>
        <dbReference type="ARBA" id="ARBA00049190"/>
    </source>
</evidence>
<dbReference type="FunFam" id="3.30.200.20:FF:000103">
    <property type="entry name" value="Protein kinase C"/>
    <property type="match status" value="1"/>
</dbReference>
<dbReference type="GO" id="GO:0042574">
    <property type="term" value="P:retinal metabolic process"/>
    <property type="evidence" value="ECO:0007669"/>
    <property type="project" value="TreeGrafter"/>
</dbReference>
<keyword evidence="10" id="KW-0560">Oxidoreductase</keyword>
<keyword evidence="3" id="KW-0723">Serine/threonine-protein kinase</keyword>
<comment type="catalytic activity">
    <reaction evidence="26">
        <text>beta-cryptoxanthin + O2 = all-trans-10'-apo-beta-carotenal + (3R)-hydroxy-beta-ionone</text>
        <dbReference type="Rhea" id="RHEA:68440"/>
        <dbReference type="ChEBI" id="CHEBI:10362"/>
        <dbReference type="ChEBI" id="CHEBI:15379"/>
        <dbReference type="ChEBI" id="CHEBI:53153"/>
        <dbReference type="ChEBI" id="CHEBI:53173"/>
    </reaction>
    <physiologicalReaction direction="left-to-right" evidence="26">
        <dbReference type="Rhea" id="RHEA:68441"/>
    </physiologicalReaction>
</comment>
<evidence type="ECO:0000256" key="7">
    <source>
        <dbReference type="ARBA" id="ARBA00022777"/>
    </source>
</evidence>
<evidence type="ECO:0000256" key="18">
    <source>
        <dbReference type="ARBA" id="ARBA00045336"/>
    </source>
</evidence>
<evidence type="ECO:0000256" key="14">
    <source>
        <dbReference type="ARBA" id="ARBA00035797"/>
    </source>
</evidence>
<keyword evidence="8 29" id="KW-0067">ATP-binding</keyword>
<comment type="catalytic activity">
    <reaction evidence="19">
        <text>(3R)-3-hydroxy-10'-apo-beta-carotenal + O2 = 4,9-dimethyldodeca-2,4,6,8,10-pentaenedial + (3R)-hydroxy-beta-ionone</text>
        <dbReference type="Rhea" id="RHEA:68424"/>
        <dbReference type="ChEBI" id="CHEBI:15379"/>
        <dbReference type="ChEBI" id="CHEBI:53171"/>
        <dbReference type="ChEBI" id="CHEBI:53173"/>
        <dbReference type="ChEBI" id="CHEBI:177902"/>
    </reaction>
    <physiologicalReaction direction="left-to-right" evidence="19">
        <dbReference type="Rhea" id="RHEA:68425"/>
    </physiologicalReaction>
</comment>
<evidence type="ECO:0000256" key="15">
    <source>
        <dbReference type="ARBA" id="ARBA00036274"/>
    </source>
</evidence>
<evidence type="ECO:0000313" key="35">
    <source>
        <dbReference type="Proteomes" id="UP001295444"/>
    </source>
</evidence>
<feature type="compositionally biased region" description="Basic and acidic residues" evidence="31">
    <location>
        <begin position="877"/>
        <end position="888"/>
    </location>
</feature>
<dbReference type="Gene3D" id="3.30.200.20">
    <property type="entry name" value="Phosphorylase Kinase, domain 1"/>
    <property type="match status" value="1"/>
</dbReference>
<accession>A0AAD1WMF2</accession>
<evidence type="ECO:0000256" key="5">
    <source>
        <dbReference type="ARBA" id="ARBA00022723"/>
    </source>
</evidence>
<evidence type="ECO:0000256" key="2">
    <source>
        <dbReference type="ARBA" id="ARBA00006787"/>
    </source>
</evidence>
<protein>
    <recommendedName>
        <fullName evidence="17">Carotenoid-cleaving dioxygenase, mitochondrial</fullName>
        <ecNumber evidence="16">1.13.11.71</ecNumber>
    </recommendedName>
</protein>
<evidence type="ECO:0000256" key="20">
    <source>
        <dbReference type="ARBA" id="ARBA00047747"/>
    </source>
</evidence>
<evidence type="ECO:0000256" key="22">
    <source>
        <dbReference type="ARBA" id="ARBA00048043"/>
    </source>
</evidence>
<dbReference type="Pfam" id="PF00069">
    <property type="entry name" value="Pkinase"/>
    <property type="match status" value="2"/>
</dbReference>
<keyword evidence="5 28" id="KW-0479">Metal-binding</keyword>
<dbReference type="InterPro" id="IPR004294">
    <property type="entry name" value="Carotenoid_Oase"/>
</dbReference>
<feature type="compositionally biased region" description="Basic and acidic residues" evidence="31">
    <location>
        <begin position="959"/>
        <end position="978"/>
    </location>
</feature>
<comment type="catalytic activity">
    <reaction evidence="20">
        <text>5-cis-lycopene + O2 = 5-cis-10'-apo-lycopenal + (3E,5E)-6,10-dimethylundeca-3,5,9-trien-2-one</text>
        <dbReference type="Rhea" id="RHEA:68444"/>
        <dbReference type="ChEBI" id="CHEBI:15379"/>
        <dbReference type="ChEBI" id="CHEBI:67207"/>
        <dbReference type="ChEBI" id="CHEBI:177905"/>
        <dbReference type="ChEBI" id="CHEBI:177906"/>
    </reaction>
    <physiologicalReaction direction="left-to-right" evidence="20">
        <dbReference type="Rhea" id="RHEA:68445"/>
    </physiologicalReaction>
</comment>
<evidence type="ECO:0000256" key="17">
    <source>
        <dbReference type="ARBA" id="ARBA00040536"/>
    </source>
</evidence>
<dbReference type="InterPro" id="IPR011009">
    <property type="entry name" value="Kinase-like_dom_sf"/>
</dbReference>
<sequence length="978" mass="111083">MRVLIAASAVRAQLCAVAKKLNVSVKIHFSTEPRIECIAPLFQTATETTQPIPTKTTGTIPEWINGSLLRNGPGKFEFGNDTYSHWFDGMALMHKFKIQNGSVTYLSRFLESDSYKQNKSANRIVISEFGTLAMPDPCKSGFDRFKAKFTLESTDNCSVNFVQYKGDYYVSTETNFMRKVDPEQLNTLEKIDWSKFTAVNGATAHPHYDPDGTAYNMGNSYGNQGARYNIIKVPVQRSGSEETLEGTQIICSIEPQEKMKPSYYHSFGMTENYVVFIELPLKLNILKILTSQIRGKSFASSMSWEPQHNTVFHVVNKHTGELHSTHFCAPPLMSFHQINSYEDQGCIVLDMCCQDDGSAVGSFMLENLRKSGQALQEVYENISHAYPRRFVLPLDLDFRTKQGTDIRPLSYSAATATKLSDGKVWCTHENLHDQTLDPCGLEFPQINYSKYNTKKYRFFYGCGFQHMVGDSLVKIDIETKKSKIWKEDGFYPSEPIFVPYPESVEEDDGVLLSAVLTPHQDKSTFLLILDAKDFTEIGRAEVPVRIPYGFHGIFVPEGRTHEPPAGDAFFNRLKFHRLLGRGSFGKVMLASDNMTNQRVAVKIVRKLALLGNDDDTTLVERRVLEVASGCRFLTDAHAMFQTEDRLLFVMQYLQGGDLSQLLRRTWRMDIDSVRDLKPANILLDENGNIKIADFGVSLENMFGDKTATEYAGTKMYMAPEIVNSEKYNACVDWWSLGVIIYEMAVGYHPFYQQPWRTKTRLSDIYTPEYPKDLSADTRDIIEKLLCLDPSQRLGKKGGIRSHPFFKSINWQELEAGNVSPPVALCNRSSLESFKEIVTTEEALSLSPALQFKLGSSFQKRFEGFNYINPKWMKLSNPEKNRKIKNREGEIEEPNTAGKKRKVEPSKPTAGSSCSPEAINRKRRNRESNNEEEVPKRQRKPEYADLPESPSSGRGRTRAPAREHRPQNNDQRDDFCNII</sequence>
<evidence type="ECO:0000256" key="6">
    <source>
        <dbReference type="ARBA" id="ARBA00022741"/>
    </source>
</evidence>
<evidence type="ECO:0000256" key="10">
    <source>
        <dbReference type="ARBA" id="ARBA00023002"/>
    </source>
</evidence>
<comment type="catalytic activity">
    <reaction evidence="25">
        <text>all-trans-beta-carotene + O2 = beta-ionone + all-trans-10'-apo-beta-carotenal</text>
        <dbReference type="Rhea" id="RHEA:26389"/>
        <dbReference type="ChEBI" id="CHEBI:15379"/>
        <dbReference type="ChEBI" id="CHEBI:17579"/>
        <dbReference type="ChEBI" id="CHEBI:32325"/>
        <dbReference type="ChEBI" id="CHEBI:53153"/>
        <dbReference type="EC" id="1.13.11.71"/>
    </reaction>
    <physiologicalReaction direction="left-to-right" evidence="25">
        <dbReference type="Rhea" id="RHEA:26390"/>
    </physiologicalReaction>
</comment>
<evidence type="ECO:0000256" key="29">
    <source>
        <dbReference type="PROSITE-ProRule" id="PRU10141"/>
    </source>
</evidence>
<dbReference type="GO" id="GO:0102076">
    <property type="term" value="F:beta,beta-carotene-9',10'-cleaving oxygenase activity"/>
    <property type="evidence" value="ECO:0007669"/>
    <property type="project" value="UniProtKB-EC"/>
</dbReference>
<feature type="domain" description="Protein kinase" evidence="32">
    <location>
        <begin position="573"/>
        <end position="805"/>
    </location>
</feature>
<name>A0AAD1WMF2_PELCU</name>
<evidence type="ECO:0000256" key="27">
    <source>
        <dbReference type="ARBA" id="ARBA00049207"/>
    </source>
</evidence>
<evidence type="ECO:0000256" key="11">
    <source>
        <dbReference type="ARBA" id="ARBA00023004"/>
    </source>
</evidence>
<comment type="catalytic activity">
    <reaction evidence="24">
        <text>lutein + O2 = (3R,6R)-3-hydroxy-10'-apo-alpha-carotenal + (3R)-hydroxy-beta-ionone</text>
        <dbReference type="Rhea" id="RHEA:68432"/>
        <dbReference type="ChEBI" id="CHEBI:15379"/>
        <dbReference type="ChEBI" id="CHEBI:28838"/>
        <dbReference type="ChEBI" id="CHEBI:53173"/>
        <dbReference type="ChEBI" id="CHEBI:177903"/>
    </reaction>
    <physiologicalReaction direction="left-to-right" evidence="24">
        <dbReference type="Rhea" id="RHEA:68433"/>
    </physiologicalReaction>
</comment>
<evidence type="ECO:0000256" key="23">
    <source>
        <dbReference type="ARBA" id="ARBA00048381"/>
    </source>
</evidence>
<comment type="catalytic activity">
    <reaction evidence="21">
        <text>lutein + O2 = (3R,6R)-hydroxy-alpha-ionone + (3R)-3-hydroxy-10'-apo-beta-carotenal</text>
        <dbReference type="Rhea" id="RHEA:68428"/>
        <dbReference type="ChEBI" id="CHEBI:15379"/>
        <dbReference type="ChEBI" id="CHEBI:28838"/>
        <dbReference type="ChEBI" id="CHEBI:177902"/>
        <dbReference type="ChEBI" id="CHEBI:177904"/>
    </reaction>
    <physiologicalReaction direction="left-to-right" evidence="21">
        <dbReference type="Rhea" id="RHEA:68429"/>
    </physiologicalReaction>
</comment>
<dbReference type="GO" id="GO:0005739">
    <property type="term" value="C:mitochondrion"/>
    <property type="evidence" value="ECO:0007669"/>
    <property type="project" value="UniProtKB-SubCell"/>
</dbReference>
<comment type="catalytic activity">
    <reaction evidence="14">
        <text>all-trans-zeaxanthin + O2 = (3R)-3-hydroxy-10'-apo-beta-carotenal + (3R)-hydroxy-beta-ionone</text>
        <dbReference type="Rhea" id="RHEA:68104"/>
        <dbReference type="ChEBI" id="CHEBI:15379"/>
        <dbReference type="ChEBI" id="CHEBI:27547"/>
        <dbReference type="ChEBI" id="CHEBI:53173"/>
        <dbReference type="ChEBI" id="CHEBI:177902"/>
    </reaction>
    <physiologicalReaction direction="left-to-right" evidence="14">
        <dbReference type="Rhea" id="RHEA:68105"/>
    </physiologicalReaction>
</comment>
<evidence type="ECO:0000256" key="1">
    <source>
        <dbReference type="ARBA" id="ARBA00004173"/>
    </source>
</evidence>
<evidence type="ECO:0000256" key="16">
    <source>
        <dbReference type="ARBA" id="ARBA00038847"/>
    </source>
</evidence>
<evidence type="ECO:0000313" key="34">
    <source>
        <dbReference type="EMBL" id="CAH2320157.1"/>
    </source>
</evidence>
<feature type="binding site" evidence="29">
    <location>
        <position position="606"/>
    </location>
    <ligand>
        <name>ATP</name>
        <dbReference type="ChEBI" id="CHEBI:30616"/>
    </ligand>
</feature>
<feature type="compositionally biased region" description="Basic and acidic residues" evidence="31">
    <location>
        <begin position="925"/>
        <end position="942"/>
    </location>
</feature>
<evidence type="ECO:0000256" key="3">
    <source>
        <dbReference type="ARBA" id="ARBA00022527"/>
    </source>
</evidence>
<feature type="binding site" evidence="28">
    <location>
        <position position="551"/>
    </location>
    <ligand>
        <name>Fe cation</name>
        <dbReference type="ChEBI" id="CHEBI:24875"/>
        <note>catalytic</note>
    </ligand>
</feature>
<comment type="similarity">
    <text evidence="2 30">Belongs to the carotenoid oxygenase family.</text>
</comment>
<dbReference type="Gene3D" id="1.10.510.10">
    <property type="entry name" value="Transferase(Phosphotransferase) domain 1"/>
    <property type="match status" value="1"/>
</dbReference>
<keyword evidence="6 29" id="KW-0547">Nucleotide-binding</keyword>
<dbReference type="Proteomes" id="UP001295444">
    <property type="component" value="Chromosome 10"/>
</dbReference>
<comment type="catalytic activity">
    <reaction evidence="23">
        <text>all-trans-zeaxanthin + 2 O2 = 4,9-dimethyldodeca-2,4,6,8,10-pentaenedial + 2 (3R)-hydroxy-beta-ionone</text>
        <dbReference type="Rhea" id="RHEA:26393"/>
        <dbReference type="ChEBI" id="CHEBI:15379"/>
        <dbReference type="ChEBI" id="CHEBI:27547"/>
        <dbReference type="ChEBI" id="CHEBI:53171"/>
        <dbReference type="ChEBI" id="CHEBI:53173"/>
    </reaction>
    <physiologicalReaction direction="left-to-right" evidence="23">
        <dbReference type="Rhea" id="RHEA:26394"/>
    </physiologicalReaction>
</comment>
<feature type="region of interest" description="Disordered" evidence="31">
    <location>
        <begin position="877"/>
        <end position="978"/>
    </location>
</feature>
<dbReference type="InterPro" id="IPR000719">
    <property type="entry name" value="Prot_kinase_dom"/>
</dbReference>
<dbReference type="SUPFAM" id="SSF56112">
    <property type="entry name" value="Protein kinase-like (PK-like)"/>
    <property type="match status" value="1"/>
</dbReference>
<dbReference type="PROSITE" id="PS50011">
    <property type="entry name" value="PROTEIN_KINASE_DOM"/>
    <property type="match status" value="1"/>
</dbReference>
<proteinExistence type="inferred from homology"/>
<dbReference type="PROSITE" id="PS00107">
    <property type="entry name" value="PROTEIN_KINASE_ATP"/>
    <property type="match status" value="1"/>
</dbReference>
<comment type="catalytic activity">
    <reaction evidence="22">
        <text>all-trans-10'-apo-beta-carotenal + O2 = beta-ionone + 4,9-dimethyldodeca-2,4,6,8,10-pentaenedial</text>
        <dbReference type="Rhea" id="RHEA:68452"/>
        <dbReference type="ChEBI" id="CHEBI:15379"/>
        <dbReference type="ChEBI" id="CHEBI:32325"/>
        <dbReference type="ChEBI" id="CHEBI:53153"/>
        <dbReference type="ChEBI" id="CHEBI:53171"/>
    </reaction>
    <physiologicalReaction direction="left-to-right" evidence="22">
        <dbReference type="Rhea" id="RHEA:68453"/>
    </physiologicalReaction>
</comment>
<dbReference type="GO" id="GO:0046872">
    <property type="term" value="F:metal ion binding"/>
    <property type="evidence" value="ECO:0007669"/>
    <property type="project" value="UniProtKB-KW"/>
</dbReference>
<evidence type="ECO:0000256" key="8">
    <source>
        <dbReference type="ARBA" id="ARBA00022840"/>
    </source>
</evidence>
<dbReference type="Pfam" id="PF03055">
    <property type="entry name" value="RPE65"/>
    <property type="match status" value="1"/>
</dbReference>
<dbReference type="AlphaFoldDB" id="A0AAD1WMF2"/>